<dbReference type="AlphaFoldDB" id="A0A0W7YXW5"/>
<dbReference type="Gene3D" id="3.40.190.10">
    <property type="entry name" value="Periplasmic binding protein-like II"/>
    <property type="match status" value="1"/>
</dbReference>
<dbReference type="PIRSF" id="PIRSF017082">
    <property type="entry name" value="YflP"/>
    <property type="match status" value="1"/>
</dbReference>
<evidence type="ECO:0008006" key="5">
    <source>
        <dbReference type="Google" id="ProtNLM"/>
    </source>
</evidence>
<feature type="chain" id="PRO_5006938878" description="Twin-arginine translocation pathway signal protein" evidence="2">
    <location>
        <begin position="22"/>
        <end position="323"/>
    </location>
</feature>
<sequence>MISRRHFLAASAASLAASPMAAWSNQPIRLVVGFTAGGSADFVARQLALYLAEELNTPVVVDNRPGAGGRIAVDVVKNAKPDGNTLLVSPGAILTIYPHVYRQLSYNPLTDLMPISSLCALQYSANIGPMVPDSVTSLEQLVQWFKANPDKASFGSAGAGTAMHFLGEMFAAQMGLNYVHVPYKGGAMALQDVMAGQIASSFNVISEPIAQLSSGKVRMLGVSSAERLSQLPQVPTFAEQGLPALTSQEWMGLLAPKGTSPELVARLHAAAAKSLSGAKVQATLAEMAFSMTPMSQADFARMMEQDIAKWAPVVERTGFKADA</sequence>
<dbReference type="Pfam" id="PF03401">
    <property type="entry name" value="TctC"/>
    <property type="match status" value="1"/>
</dbReference>
<proteinExistence type="inferred from homology"/>
<dbReference type="SUPFAM" id="SSF53850">
    <property type="entry name" value="Periplasmic binding protein-like II"/>
    <property type="match status" value="1"/>
</dbReference>
<comment type="caution">
    <text evidence="3">The sequence shown here is derived from an EMBL/GenBank/DDBJ whole genome shotgun (WGS) entry which is preliminary data.</text>
</comment>
<dbReference type="PROSITE" id="PS51318">
    <property type="entry name" value="TAT"/>
    <property type="match status" value="1"/>
</dbReference>
<dbReference type="Gene3D" id="3.40.190.150">
    <property type="entry name" value="Bordetella uptake gene, domain 1"/>
    <property type="match status" value="1"/>
</dbReference>
<dbReference type="RefSeq" id="WP_058880138.1">
    <property type="nucleotide sequence ID" value="NZ_LPXH01000034.1"/>
</dbReference>
<protein>
    <recommendedName>
        <fullName evidence="5">Twin-arginine translocation pathway signal protein</fullName>
    </recommendedName>
</protein>
<name>A0A0W7YXW5_9BURK</name>
<evidence type="ECO:0000256" key="1">
    <source>
        <dbReference type="ARBA" id="ARBA00006987"/>
    </source>
</evidence>
<evidence type="ECO:0000256" key="2">
    <source>
        <dbReference type="SAM" id="SignalP"/>
    </source>
</evidence>
<dbReference type="EMBL" id="LPXH01000034">
    <property type="protein sequence ID" value="KUF39888.1"/>
    <property type="molecule type" value="Genomic_DNA"/>
</dbReference>
<evidence type="ECO:0000313" key="3">
    <source>
        <dbReference type="EMBL" id="KUF39888.1"/>
    </source>
</evidence>
<accession>A0A0W7YXW5</accession>
<evidence type="ECO:0000313" key="4">
    <source>
        <dbReference type="Proteomes" id="UP000053300"/>
    </source>
</evidence>
<dbReference type="InterPro" id="IPR042100">
    <property type="entry name" value="Bug_dom1"/>
</dbReference>
<dbReference type="STRING" id="225992.B5M06_01605"/>
<reference evidence="3 4" key="1">
    <citation type="submission" date="2015-12" db="EMBL/GenBank/DDBJ databases">
        <title>Complete genome sequence of a multi-drug resistant strain Acidovorax sp. 12322-1.</title>
        <authorList>
            <person name="Ming D."/>
            <person name="Wang M."/>
            <person name="Hu S."/>
            <person name="Zhou Y."/>
            <person name="Jiang T."/>
        </authorList>
    </citation>
    <scope>NUCLEOTIDE SEQUENCE [LARGE SCALE GENOMIC DNA]</scope>
    <source>
        <strain evidence="3 4">12322-1</strain>
    </source>
</reference>
<dbReference type="InterPro" id="IPR006311">
    <property type="entry name" value="TAT_signal"/>
</dbReference>
<feature type="signal peptide" evidence="2">
    <location>
        <begin position="1"/>
        <end position="21"/>
    </location>
</feature>
<dbReference type="PANTHER" id="PTHR42928">
    <property type="entry name" value="TRICARBOXYLATE-BINDING PROTEIN"/>
    <property type="match status" value="1"/>
</dbReference>
<dbReference type="CDD" id="cd07012">
    <property type="entry name" value="PBP2_Bug_TTT"/>
    <property type="match status" value="1"/>
</dbReference>
<keyword evidence="2" id="KW-0732">Signal</keyword>
<dbReference type="InterPro" id="IPR005064">
    <property type="entry name" value="BUG"/>
</dbReference>
<dbReference type="Proteomes" id="UP000053300">
    <property type="component" value="Unassembled WGS sequence"/>
</dbReference>
<keyword evidence="4" id="KW-1185">Reference proteome</keyword>
<dbReference type="PANTHER" id="PTHR42928:SF5">
    <property type="entry name" value="BLR1237 PROTEIN"/>
    <property type="match status" value="1"/>
</dbReference>
<comment type="similarity">
    <text evidence="1">Belongs to the UPF0065 (bug) family.</text>
</comment>
<organism evidence="3 4">
    <name type="scientific">Comamonas kerstersii</name>
    <dbReference type="NCBI Taxonomy" id="225992"/>
    <lineage>
        <taxon>Bacteria</taxon>
        <taxon>Pseudomonadati</taxon>
        <taxon>Pseudomonadota</taxon>
        <taxon>Betaproteobacteria</taxon>
        <taxon>Burkholderiales</taxon>
        <taxon>Comamonadaceae</taxon>
        <taxon>Comamonas</taxon>
    </lineage>
</organism>
<gene>
    <name evidence="3" type="ORF">AS359_13715</name>
</gene>